<comment type="caution">
    <text evidence="2">The sequence shown here is derived from an EMBL/GenBank/DDBJ whole genome shotgun (WGS) entry which is preliminary data.</text>
</comment>
<feature type="compositionally biased region" description="Polar residues" evidence="1">
    <location>
        <begin position="34"/>
        <end position="46"/>
    </location>
</feature>
<dbReference type="RefSeq" id="WP_123132287.1">
    <property type="nucleotide sequence ID" value="NZ_RJJE01000006.1"/>
</dbReference>
<dbReference type="Proteomes" id="UP000271010">
    <property type="component" value="Unassembled WGS sequence"/>
</dbReference>
<evidence type="ECO:0000313" key="2">
    <source>
        <dbReference type="EMBL" id="RNI30928.1"/>
    </source>
</evidence>
<organism evidence="2 3">
    <name type="scientific">Rufibacter immobilis</name>
    <dbReference type="NCBI Taxonomy" id="1348778"/>
    <lineage>
        <taxon>Bacteria</taxon>
        <taxon>Pseudomonadati</taxon>
        <taxon>Bacteroidota</taxon>
        <taxon>Cytophagia</taxon>
        <taxon>Cytophagales</taxon>
        <taxon>Hymenobacteraceae</taxon>
        <taxon>Rufibacter</taxon>
    </lineage>
</organism>
<accession>A0A3M9N1M1</accession>
<dbReference type="EMBL" id="RJJE01000006">
    <property type="protein sequence ID" value="RNI30928.1"/>
    <property type="molecule type" value="Genomic_DNA"/>
</dbReference>
<proteinExistence type="predicted"/>
<protein>
    <submittedName>
        <fullName evidence="2">Uncharacterized protein</fullName>
    </submittedName>
</protein>
<gene>
    <name evidence="2" type="ORF">EFA69_06455</name>
</gene>
<dbReference type="OrthoDB" id="9970593at2"/>
<sequence length="161" mass="18889">MTSKKDNTNKDRKDKLDFTTDDLIFGNKSPKPEQLNSYGLNATPAPQTERKRVAIPKGRPKKEKPQATYLVVPQESHYENEKNKFLPFSTSMRADLYLGLKRLEYHDKRTIRSILEEALEMYLKKQPHAKQPLPEKEAKKLKPMKTAIDYYYERQDDGQEE</sequence>
<dbReference type="AlphaFoldDB" id="A0A3M9N1M1"/>
<evidence type="ECO:0000313" key="3">
    <source>
        <dbReference type="Proteomes" id="UP000271010"/>
    </source>
</evidence>
<evidence type="ECO:0000256" key="1">
    <source>
        <dbReference type="SAM" id="MobiDB-lite"/>
    </source>
</evidence>
<reference evidence="2 3" key="1">
    <citation type="submission" date="2018-11" db="EMBL/GenBank/DDBJ databases">
        <title>Rufibacter latericius sp. nov., isolated from water in Baiyang Lake.</title>
        <authorList>
            <person name="Yang Y."/>
        </authorList>
    </citation>
    <scope>NUCLEOTIDE SEQUENCE [LARGE SCALE GENOMIC DNA]</scope>
    <source>
        <strain evidence="2 3">MCC P1</strain>
    </source>
</reference>
<feature type="region of interest" description="Disordered" evidence="1">
    <location>
        <begin position="1"/>
        <end position="68"/>
    </location>
</feature>
<keyword evidence="3" id="KW-1185">Reference proteome</keyword>
<name>A0A3M9N1M1_9BACT</name>
<feature type="compositionally biased region" description="Basic and acidic residues" evidence="1">
    <location>
        <begin position="1"/>
        <end position="18"/>
    </location>
</feature>